<evidence type="ECO:0008006" key="2">
    <source>
        <dbReference type="Google" id="ProtNLM"/>
    </source>
</evidence>
<reference evidence="1" key="1">
    <citation type="journal article" date="2014" name="Front. Microbiol.">
        <title>High frequency of phylogenetically diverse reductive dehalogenase-homologous genes in deep subseafloor sedimentary metagenomes.</title>
        <authorList>
            <person name="Kawai M."/>
            <person name="Futagami T."/>
            <person name="Toyoda A."/>
            <person name="Takaki Y."/>
            <person name="Nishi S."/>
            <person name="Hori S."/>
            <person name="Arai W."/>
            <person name="Tsubouchi T."/>
            <person name="Morono Y."/>
            <person name="Uchiyama I."/>
            <person name="Ito T."/>
            <person name="Fujiyama A."/>
            <person name="Inagaki F."/>
            <person name="Takami H."/>
        </authorList>
    </citation>
    <scope>NUCLEOTIDE SEQUENCE</scope>
    <source>
        <strain evidence="1">Expedition CK06-06</strain>
    </source>
</reference>
<dbReference type="Gene3D" id="3.30.565.10">
    <property type="entry name" value="Histidine kinase-like ATPase, C-terminal domain"/>
    <property type="match status" value="1"/>
</dbReference>
<name>X1SFB1_9ZZZZ</name>
<gene>
    <name evidence="1" type="ORF">S12H4_26703</name>
</gene>
<comment type="caution">
    <text evidence="1">The sequence shown here is derived from an EMBL/GenBank/DDBJ whole genome shotgun (WGS) entry which is preliminary data.</text>
</comment>
<dbReference type="SUPFAM" id="SSF55874">
    <property type="entry name" value="ATPase domain of HSP90 chaperone/DNA topoisomerase II/histidine kinase"/>
    <property type="match status" value="1"/>
</dbReference>
<evidence type="ECO:0000313" key="1">
    <source>
        <dbReference type="EMBL" id="GAI91712.1"/>
    </source>
</evidence>
<dbReference type="InterPro" id="IPR036890">
    <property type="entry name" value="HATPase_C_sf"/>
</dbReference>
<sequence length="29" mass="3124">EDMGGQLSLESDEGKGAEFMVRLPLAKTN</sequence>
<accession>X1SFB1</accession>
<dbReference type="EMBL" id="BARW01015178">
    <property type="protein sequence ID" value="GAI91712.1"/>
    <property type="molecule type" value="Genomic_DNA"/>
</dbReference>
<protein>
    <recommendedName>
        <fullName evidence="2">Histidine kinase/HSP90-like ATPase domain-containing protein</fullName>
    </recommendedName>
</protein>
<feature type="non-terminal residue" evidence="1">
    <location>
        <position position="1"/>
    </location>
</feature>
<proteinExistence type="predicted"/>
<dbReference type="AlphaFoldDB" id="X1SFB1"/>
<organism evidence="1">
    <name type="scientific">marine sediment metagenome</name>
    <dbReference type="NCBI Taxonomy" id="412755"/>
    <lineage>
        <taxon>unclassified sequences</taxon>
        <taxon>metagenomes</taxon>
        <taxon>ecological metagenomes</taxon>
    </lineage>
</organism>